<reference evidence="1 2" key="1">
    <citation type="submission" date="2014-06" db="EMBL/GenBank/DDBJ databases">
        <title>Evolutionary Origins and Diversification of the Mycorrhizal Mutualists.</title>
        <authorList>
            <consortium name="DOE Joint Genome Institute"/>
            <consortium name="Mycorrhizal Genomics Consortium"/>
            <person name="Kohler A."/>
            <person name="Kuo A."/>
            <person name="Nagy L.G."/>
            <person name="Floudas D."/>
            <person name="Copeland A."/>
            <person name="Barry K.W."/>
            <person name="Cichocki N."/>
            <person name="Veneault-Fourrey C."/>
            <person name="LaButti K."/>
            <person name="Lindquist E.A."/>
            <person name="Lipzen A."/>
            <person name="Lundell T."/>
            <person name="Morin E."/>
            <person name="Murat C."/>
            <person name="Riley R."/>
            <person name="Ohm R."/>
            <person name="Sun H."/>
            <person name="Tunlid A."/>
            <person name="Henrissat B."/>
            <person name="Grigoriev I.V."/>
            <person name="Hibbett D.S."/>
            <person name="Martin F."/>
        </authorList>
    </citation>
    <scope>NUCLEOTIDE SEQUENCE [LARGE SCALE GENOMIC DNA]</scope>
    <source>
        <strain evidence="1 2">SS14</strain>
    </source>
</reference>
<evidence type="ECO:0000313" key="1">
    <source>
        <dbReference type="EMBL" id="KIJ24521.1"/>
    </source>
</evidence>
<sequence length="101" mass="10940">MLLPLQPLTHLAGLMRYHDPDSHEGFNTLCGLAGLRSLECVEVAKEGNVPVPIKNLEEQGHEQRCIRLLREVDGGFGGYVEAACVSSIMWGGFFHGFGGSA</sequence>
<proteinExistence type="predicted"/>
<keyword evidence="2" id="KW-1185">Reference proteome</keyword>
<name>A0A0C9UGG3_SPHS4</name>
<evidence type="ECO:0000313" key="2">
    <source>
        <dbReference type="Proteomes" id="UP000054279"/>
    </source>
</evidence>
<gene>
    <name evidence="1" type="ORF">M422DRAFT_39148</name>
</gene>
<accession>A0A0C9UGG3</accession>
<protein>
    <submittedName>
        <fullName evidence="1">Uncharacterized protein</fullName>
    </submittedName>
</protein>
<organism evidence="1 2">
    <name type="scientific">Sphaerobolus stellatus (strain SS14)</name>
    <dbReference type="NCBI Taxonomy" id="990650"/>
    <lineage>
        <taxon>Eukaryota</taxon>
        <taxon>Fungi</taxon>
        <taxon>Dikarya</taxon>
        <taxon>Basidiomycota</taxon>
        <taxon>Agaricomycotina</taxon>
        <taxon>Agaricomycetes</taxon>
        <taxon>Phallomycetidae</taxon>
        <taxon>Geastrales</taxon>
        <taxon>Sphaerobolaceae</taxon>
        <taxon>Sphaerobolus</taxon>
    </lineage>
</organism>
<dbReference type="AlphaFoldDB" id="A0A0C9UGG3"/>
<dbReference type="HOGENOM" id="CLU_2211661_0_0_1"/>
<dbReference type="EMBL" id="KN837482">
    <property type="protein sequence ID" value="KIJ24521.1"/>
    <property type="molecule type" value="Genomic_DNA"/>
</dbReference>
<dbReference type="Proteomes" id="UP000054279">
    <property type="component" value="Unassembled WGS sequence"/>
</dbReference>